<evidence type="ECO:0000256" key="2">
    <source>
        <dbReference type="ARBA" id="ARBA00004196"/>
    </source>
</evidence>
<keyword evidence="8" id="KW-0482">Metalloprotease</keyword>
<dbReference type="InterPro" id="IPR011055">
    <property type="entry name" value="Dup_hybrid_motif"/>
</dbReference>
<comment type="subcellular location">
    <subcellularLocation>
        <location evidence="2">Cell envelope</location>
    </subcellularLocation>
</comment>
<evidence type="ECO:0000256" key="8">
    <source>
        <dbReference type="ARBA" id="ARBA00023049"/>
    </source>
</evidence>
<keyword evidence="12" id="KW-1185">Reference proteome</keyword>
<evidence type="ECO:0000259" key="9">
    <source>
        <dbReference type="Pfam" id="PF01551"/>
    </source>
</evidence>
<dbReference type="Pfam" id="PF19425">
    <property type="entry name" value="Csd3_N2"/>
    <property type="match status" value="1"/>
</dbReference>
<dbReference type="Gene3D" id="3.10.450.350">
    <property type="match status" value="1"/>
</dbReference>
<keyword evidence="6" id="KW-0378">Hydrolase</keyword>
<proteinExistence type="predicted"/>
<dbReference type="InterPro" id="IPR016047">
    <property type="entry name" value="M23ase_b-sheet_dom"/>
</dbReference>
<keyword evidence="4" id="KW-0479">Metal-binding</keyword>
<keyword evidence="5" id="KW-0732">Signal</keyword>
<evidence type="ECO:0000256" key="3">
    <source>
        <dbReference type="ARBA" id="ARBA00022670"/>
    </source>
</evidence>
<sequence length="488" mass="51753">MFLNTDHGQDQAGGTATLSFGRAVILPAPVSALDRARAFIASTDWAPDLGSRIGSREWWRGAATCTALIAATCALSPGFDQTIPGSVAPALAGSQWDEARAQSIAPLAWGGSTGRRMAANDLVAPLAETPERPTLDMTATFGTGDSFTRLLQRAGVSASDASRAADLVSGAVAIDDIKPGTRIDMTLGRRPSRNVARPLDHLAFRARFDLNLSLARQGDTLAMTRHAIAIDNTPLRIQGLAGSSLYRSARAAGAPAKAVEAYIKAIASRISIGAVAPSDTFDFVLRQARAATGEVQLGDLMFAGLEQRSKKTQLVKWDDGQWYEANGQSQRQGFMGMPVSGRISSNFGMRRHPLLGFMRMHKGIDIGAAWGSPIYAAIEGTVQFAGRSAGYGNFVKLSHAGGIASGYGHMSRILVRPGQHVSRGQQIGAVGSTGMSTGPHLHWEVWRNGVSVNPRGFSFSSVATLSGEKLRAFKSRVAQLMAVKPGQR</sequence>
<dbReference type="GO" id="GO:0046872">
    <property type="term" value="F:metal ion binding"/>
    <property type="evidence" value="ECO:0007669"/>
    <property type="project" value="UniProtKB-KW"/>
</dbReference>
<feature type="domain" description="Csd3-like second N-terminal" evidence="10">
    <location>
        <begin position="236"/>
        <end position="347"/>
    </location>
</feature>
<dbReference type="AlphaFoldDB" id="A0A974NY09"/>
<dbReference type="GO" id="GO:0030313">
    <property type="term" value="C:cell envelope"/>
    <property type="evidence" value="ECO:0007669"/>
    <property type="project" value="UniProtKB-SubCell"/>
</dbReference>
<dbReference type="SUPFAM" id="SSF51261">
    <property type="entry name" value="Duplicated hybrid motif"/>
    <property type="match status" value="1"/>
</dbReference>
<evidence type="ECO:0000256" key="6">
    <source>
        <dbReference type="ARBA" id="ARBA00022801"/>
    </source>
</evidence>
<protein>
    <submittedName>
        <fullName evidence="11">M23 family metallopeptidase</fullName>
    </submittedName>
</protein>
<reference evidence="12" key="1">
    <citation type="submission" date="2020-09" db="EMBL/GenBank/DDBJ databases">
        <title>Sphingomonas sp., a new species isolated from pork steak.</title>
        <authorList>
            <person name="Heidler von Heilborn D."/>
        </authorList>
    </citation>
    <scope>NUCLEOTIDE SEQUENCE [LARGE SCALE GENOMIC DNA]</scope>
</reference>
<evidence type="ECO:0000313" key="11">
    <source>
        <dbReference type="EMBL" id="QQV79144.1"/>
    </source>
</evidence>
<dbReference type="InterPro" id="IPR045834">
    <property type="entry name" value="Csd3_N2"/>
</dbReference>
<evidence type="ECO:0000259" key="10">
    <source>
        <dbReference type="Pfam" id="PF19425"/>
    </source>
</evidence>
<accession>A0A974NY09</accession>
<feature type="domain" description="M23ase beta-sheet core" evidence="9">
    <location>
        <begin position="359"/>
        <end position="454"/>
    </location>
</feature>
<keyword evidence="3" id="KW-0645">Protease</keyword>
<evidence type="ECO:0000256" key="5">
    <source>
        <dbReference type="ARBA" id="ARBA00022729"/>
    </source>
</evidence>
<dbReference type="KEGG" id="sari:H5J25_17120"/>
<dbReference type="FunFam" id="2.70.70.10:FF:000006">
    <property type="entry name" value="M23 family peptidase"/>
    <property type="match status" value="1"/>
</dbReference>
<dbReference type="GO" id="GO:0006508">
    <property type="term" value="P:proteolysis"/>
    <property type="evidence" value="ECO:0007669"/>
    <property type="project" value="UniProtKB-KW"/>
</dbReference>
<dbReference type="PANTHER" id="PTHR21666">
    <property type="entry name" value="PEPTIDASE-RELATED"/>
    <property type="match status" value="1"/>
</dbReference>
<organism evidence="11 12">
    <name type="scientific">Sphingomonas aliaeris</name>
    <dbReference type="NCBI Taxonomy" id="2759526"/>
    <lineage>
        <taxon>Bacteria</taxon>
        <taxon>Pseudomonadati</taxon>
        <taxon>Pseudomonadota</taxon>
        <taxon>Alphaproteobacteria</taxon>
        <taxon>Sphingomonadales</taxon>
        <taxon>Sphingomonadaceae</taxon>
        <taxon>Sphingomonas</taxon>
    </lineage>
</organism>
<evidence type="ECO:0000256" key="1">
    <source>
        <dbReference type="ARBA" id="ARBA00001947"/>
    </source>
</evidence>
<dbReference type="PANTHER" id="PTHR21666:SF289">
    <property type="entry name" value="L-ALA--D-GLU ENDOPEPTIDASE"/>
    <property type="match status" value="1"/>
</dbReference>
<dbReference type="GO" id="GO:0004222">
    <property type="term" value="F:metalloendopeptidase activity"/>
    <property type="evidence" value="ECO:0007669"/>
    <property type="project" value="TreeGrafter"/>
</dbReference>
<dbReference type="Gene3D" id="2.70.70.10">
    <property type="entry name" value="Glucose Permease (Domain IIA)"/>
    <property type="match status" value="1"/>
</dbReference>
<keyword evidence="7" id="KW-0862">Zinc</keyword>
<dbReference type="InterPro" id="IPR050570">
    <property type="entry name" value="Cell_wall_metabolism_enzyme"/>
</dbReference>
<evidence type="ECO:0000256" key="4">
    <source>
        <dbReference type="ARBA" id="ARBA00022723"/>
    </source>
</evidence>
<evidence type="ECO:0000313" key="12">
    <source>
        <dbReference type="Proteomes" id="UP000595894"/>
    </source>
</evidence>
<evidence type="ECO:0000256" key="7">
    <source>
        <dbReference type="ARBA" id="ARBA00022833"/>
    </source>
</evidence>
<dbReference type="Proteomes" id="UP000595894">
    <property type="component" value="Chromosome"/>
</dbReference>
<dbReference type="Pfam" id="PF01551">
    <property type="entry name" value="Peptidase_M23"/>
    <property type="match status" value="1"/>
</dbReference>
<gene>
    <name evidence="11" type="ORF">H5J25_17120</name>
</gene>
<dbReference type="CDD" id="cd12797">
    <property type="entry name" value="M23_peptidase"/>
    <property type="match status" value="1"/>
</dbReference>
<name>A0A974NY09_9SPHN</name>
<dbReference type="EMBL" id="CP061035">
    <property type="protein sequence ID" value="QQV79144.1"/>
    <property type="molecule type" value="Genomic_DNA"/>
</dbReference>
<comment type="cofactor">
    <cofactor evidence="1">
        <name>Zn(2+)</name>
        <dbReference type="ChEBI" id="CHEBI:29105"/>
    </cofactor>
</comment>